<gene>
    <name evidence="2" type="ORF">B0J15DRAFT_564513</name>
</gene>
<evidence type="ECO:0000313" key="3">
    <source>
        <dbReference type="Proteomes" id="UP000736672"/>
    </source>
</evidence>
<dbReference type="Proteomes" id="UP000736672">
    <property type="component" value="Unassembled WGS sequence"/>
</dbReference>
<sequence>MRPYEDHIRQLDEASRASRVFSWVMGDEKFVEHRANNSCLSTEDDDMIAFGSHGAPSTTSNTEFWMEHNDEYQFSISEDLVEQTASHDSSDEPQKEHIAPEAESISPHSSLVMEFFADFGPVFEHEALMTRVFYPAEIEDEDSTSESHESWNGLHRDEVFLIDLYDTSCW</sequence>
<feature type="compositionally biased region" description="Basic and acidic residues" evidence="1">
    <location>
        <begin position="88"/>
        <end position="100"/>
    </location>
</feature>
<keyword evidence="3" id="KW-1185">Reference proteome</keyword>
<evidence type="ECO:0000256" key="1">
    <source>
        <dbReference type="SAM" id="MobiDB-lite"/>
    </source>
</evidence>
<name>A0A9P9K1M0_FUSSL</name>
<proteinExistence type="predicted"/>
<evidence type="ECO:0000313" key="2">
    <source>
        <dbReference type="EMBL" id="KAH7244753.1"/>
    </source>
</evidence>
<feature type="region of interest" description="Disordered" evidence="1">
    <location>
        <begin position="81"/>
        <end position="105"/>
    </location>
</feature>
<dbReference type="OrthoDB" id="10541117at2759"/>
<protein>
    <submittedName>
        <fullName evidence="2">Uncharacterized protein</fullName>
    </submittedName>
</protein>
<organism evidence="2 3">
    <name type="scientific">Fusarium solani</name>
    <name type="common">Filamentous fungus</name>
    <dbReference type="NCBI Taxonomy" id="169388"/>
    <lineage>
        <taxon>Eukaryota</taxon>
        <taxon>Fungi</taxon>
        <taxon>Dikarya</taxon>
        <taxon>Ascomycota</taxon>
        <taxon>Pezizomycotina</taxon>
        <taxon>Sordariomycetes</taxon>
        <taxon>Hypocreomycetidae</taxon>
        <taxon>Hypocreales</taxon>
        <taxon>Nectriaceae</taxon>
        <taxon>Fusarium</taxon>
        <taxon>Fusarium solani species complex</taxon>
    </lineage>
</organism>
<dbReference type="EMBL" id="JAGTJS010000017">
    <property type="protein sequence ID" value="KAH7244753.1"/>
    <property type="molecule type" value="Genomic_DNA"/>
</dbReference>
<comment type="caution">
    <text evidence="2">The sequence shown here is derived from an EMBL/GenBank/DDBJ whole genome shotgun (WGS) entry which is preliminary data.</text>
</comment>
<dbReference type="AlphaFoldDB" id="A0A9P9K1M0"/>
<reference evidence="2" key="1">
    <citation type="journal article" date="2021" name="Nat. Commun.">
        <title>Genetic determinants of endophytism in the Arabidopsis root mycobiome.</title>
        <authorList>
            <person name="Mesny F."/>
            <person name="Miyauchi S."/>
            <person name="Thiergart T."/>
            <person name="Pickel B."/>
            <person name="Atanasova L."/>
            <person name="Karlsson M."/>
            <person name="Huettel B."/>
            <person name="Barry K.W."/>
            <person name="Haridas S."/>
            <person name="Chen C."/>
            <person name="Bauer D."/>
            <person name="Andreopoulos W."/>
            <person name="Pangilinan J."/>
            <person name="LaButti K."/>
            <person name="Riley R."/>
            <person name="Lipzen A."/>
            <person name="Clum A."/>
            <person name="Drula E."/>
            <person name="Henrissat B."/>
            <person name="Kohler A."/>
            <person name="Grigoriev I.V."/>
            <person name="Martin F.M."/>
            <person name="Hacquard S."/>
        </authorList>
    </citation>
    <scope>NUCLEOTIDE SEQUENCE</scope>
    <source>
        <strain evidence="2">FSSC 5 MPI-SDFR-AT-0091</strain>
    </source>
</reference>
<accession>A0A9P9K1M0</accession>